<dbReference type="Pfam" id="PF00005">
    <property type="entry name" value="ABC_tran"/>
    <property type="match status" value="1"/>
</dbReference>
<dbReference type="SMART" id="SM00382">
    <property type="entry name" value="AAA"/>
    <property type="match status" value="1"/>
</dbReference>
<dbReference type="GO" id="GO:0055085">
    <property type="term" value="P:transmembrane transport"/>
    <property type="evidence" value="ECO:0007669"/>
    <property type="project" value="InterPro"/>
</dbReference>
<dbReference type="Proteomes" id="UP000507695">
    <property type="component" value="Unassembled WGS sequence"/>
</dbReference>
<keyword evidence="6" id="KW-0813">Transport</keyword>
<keyword evidence="8" id="KW-0997">Cell inner membrane</keyword>
<protein>
    <recommendedName>
        <fullName evidence="5">Cell division ATP-binding protein FtsE</fullName>
    </recommendedName>
</protein>
<reference evidence="19" key="1">
    <citation type="submission" date="2019-04" db="EMBL/GenBank/DDBJ databases">
        <authorList>
            <consortium name="Pathogen Informatics"/>
        </authorList>
    </citation>
    <scope>NUCLEOTIDE SEQUENCE</scope>
    <source>
        <strain evidence="19">NCTC9183</strain>
    </source>
</reference>
<dbReference type="InterPro" id="IPR035906">
    <property type="entry name" value="MetI-like_sf"/>
</dbReference>
<dbReference type="PANTHER" id="PTHR43166:SF30">
    <property type="entry name" value="METHIONINE IMPORT ATP-BINDING PROTEIN METN"/>
    <property type="match status" value="1"/>
</dbReference>
<dbReference type="InterPro" id="IPR003439">
    <property type="entry name" value="ABC_transporter-like_ATP-bd"/>
</dbReference>
<evidence type="ECO:0000256" key="8">
    <source>
        <dbReference type="ARBA" id="ARBA00022519"/>
    </source>
</evidence>
<evidence type="ECO:0000256" key="6">
    <source>
        <dbReference type="ARBA" id="ARBA00022448"/>
    </source>
</evidence>
<evidence type="ECO:0000256" key="9">
    <source>
        <dbReference type="ARBA" id="ARBA00022692"/>
    </source>
</evidence>
<evidence type="ECO:0000256" key="13">
    <source>
        <dbReference type="ARBA" id="ARBA00022970"/>
    </source>
</evidence>
<dbReference type="GO" id="GO:0005524">
    <property type="term" value="F:ATP binding"/>
    <property type="evidence" value="ECO:0007669"/>
    <property type="project" value="UniProtKB-KW"/>
</dbReference>
<dbReference type="FunFam" id="3.40.50.300:FF:000056">
    <property type="entry name" value="Cell division ATP-binding protein FtsE"/>
    <property type="match status" value="1"/>
</dbReference>
<comment type="similarity">
    <text evidence="4">Belongs to the ABC transporter superfamily.</text>
</comment>
<evidence type="ECO:0000256" key="7">
    <source>
        <dbReference type="ARBA" id="ARBA00022475"/>
    </source>
</evidence>
<dbReference type="AlphaFoldDB" id="A0A4P0Y558"/>
<evidence type="ECO:0000259" key="17">
    <source>
        <dbReference type="PROSITE" id="PS50893"/>
    </source>
</evidence>
<dbReference type="GO" id="GO:0006865">
    <property type="term" value="P:amino acid transport"/>
    <property type="evidence" value="ECO:0007669"/>
    <property type="project" value="UniProtKB-KW"/>
</dbReference>
<keyword evidence="14 16" id="KW-1133">Transmembrane helix</keyword>
<evidence type="ECO:0000256" key="15">
    <source>
        <dbReference type="ARBA" id="ARBA00023136"/>
    </source>
</evidence>
<dbReference type="InterPro" id="IPR050086">
    <property type="entry name" value="MetN_ABC_transporter-like"/>
</dbReference>
<dbReference type="SUPFAM" id="SSF161098">
    <property type="entry name" value="MetI-like"/>
    <property type="match status" value="1"/>
</dbReference>
<dbReference type="InterPro" id="IPR041701">
    <property type="entry name" value="MetN_ABC"/>
</dbReference>
<dbReference type="Gene3D" id="1.10.3720.10">
    <property type="entry name" value="MetI-like"/>
    <property type="match status" value="1"/>
</dbReference>
<evidence type="ECO:0000256" key="4">
    <source>
        <dbReference type="ARBA" id="ARBA00005417"/>
    </source>
</evidence>
<keyword evidence="7" id="KW-1003">Cell membrane</keyword>
<evidence type="ECO:0000256" key="5">
    <source>
        <dbReference type="ARBA" id="ARBA00020019"/>
    </source>
</evidence>
<evidence type="ECO:0000256" key="3">
    <source>
        <dbReference type="ARBA" id="ARBA00004429"/>
    </source>
</evidence>
<dbReference type="Pfam" id="PF09383">
    <property type="entry name" value="NIL"/>
    <property type="match status" value="1"/>
</dbReference>
<evidence type="ECO:0000259" key="18">
    <source>
        <dbReference type="PROSITE" id="PS50928"/>
    </source>
</evidence>
<feature type="domain" description="ABC transmembrane type-1" evidence="18">
    <location>
        <begin position="357"/>
        <end position="439"/>
    </location>
</feature>
<feature type="transmembrane region" description="Helical" evidence="16">
    <location>
        <begin position="361"/>
        <end position="385"/>
    </location>
</feature>
<organism evidence="19">
    <name type="scientific">Klebsiella pneumoniae</name>
    <dbReference type="NCBI Taxonomy" id="573"/>
    <lineage>
        <taxon>Bacteria</taxon>
        <taxon>Pseudomonadati</taxon>
        <taxon>Pseudomonadota</taxon>
        <taxon>Gammaproteobacteria</taxon>
        <taxon>Enterobacterales</taxon>
        <taxon>Enterobacteriaceae</taxon>
        <taxon>Klebsiella/Raoultella group</taxon>
        <taxon>Klebsiella</taxon>
        <taxon>Klebsiella pneumoniae complex</taxon>
    </lineage>
</organism>
<evidence type="ECO:0000313" key="19">
    <source>
        <dbReference type="EMBL" id="VTM55279.1"/>
    </source>
</evidence>
<comment type="function">
    <text evidence="1">Part of the ABC transporter FtsEX involved in cellular division. Important for assembly or stability of the septal ring.</text>
</comment>
<feature type="domain" description="ABC transporter" evidence="17">
    <location>
        <begin position="6"/>
        <end position="245"/>
    </location>
</feature>
<dbReference type="PROSITE" id="PS50928">
    <property type="entry name" value="ABC_TM1"/>
    <property type="match status" value="1"/>
</dbReference>
<evidence type="ECO:0000256" key="11">
    <source>
        <dbReference type="ARBA" id="ARBA00022840"/>
    </source>
</evidence>
<dbReference type="GO" id="GO:0016887">
    <property type="term" value="F:ATP hydrolysis activity"/>
    <property type="evidence" value="ECO:0007669"/>
    <property type="project" value="InterPro"/>
</dbReference>
<dbReference type="CDD" id="cd06261">
    <property type="entry name" value="TM_PBP2"/>
    <property type="match status" value="1"/>
</dbReference>
<keyword evidence="13" id="KW-0029">Amino-acid transport</keyword>
<dbReference type="InterPro" id="IPR000515">
    <property type="entry name" value="MetI-like"/>
</dbReference>
<dbReference type="SUPFAM" id="SSF52540">
    <property type="entry name" value="P-loop containing nucleoside triphosphate hydrolases"/>
    <property type="match status" value="1"/>
</dbReference>
<keyword evidence="15 16" id="KW-0472">Membrane</keyword>
<sequence length="439" mass="48040">MNNAMIEFRHVSKSFSRKGHPVLALQDINLSIERGDIFGIIGYSGAGKSTLLRLINRLETPGEGEVLLNGEPLQACSGQRLQAIKKDIGMIFQNFNLLNSKTVFHNIAIPLILQGRDKAFIQARVAELLAFVDLSDKIHSYPNELSGGQKQRVGIARALATNPSVLLCDEATSALDPHTTVQILLLLQEINRRYGITIVLITHEMSVIQKICHKVAVMQAGRIVEQGAVFDLFAQPQHPVTASFVQSVVHDRLPQRVASFLQRDNGARALRLEFVGATAQKPIINHLIREYAVEVNILFASMSEVQGRILGFMIMQLLGEPDETERAITHLVDAGVKSPMFDLIDTAITGDQFLLALHDTLIMVAVSLGFGALIGVPLGIVLVVCRPGGIVANPVVHQALNPLINVLRSLPFIILLIVILPFTRLLVGTTIGTREPSCR</sequence>
<dbReference type="InterPro" id="IPR017871">
    <property type="entry name" value="ABC_transporter-like_CS"/>
</dbReference>
<evidence type="ECO:0000256" key="1">
    <source>
        <dbReference type="ARBA" id="ARBA00002579"/>
    </source>
</evidence>
<keyword evidence="10" id="KW-0547">Nucleotide-binding</keyword>
<name>A0A4P0Y558_KLEPN</name>
<evidence type="ECO:0000256" key="10">
    <source>
        <dbReference type="ARBA" id="ARBA00022741"/>
    </source>
</evidence>
<keyword evidence="9 16" id="KW-0812">Transmembrane</keyword>
<keyword evidence="11 19" id="KW-0067">ATP-binding</keyword>
<dbReference type="Gene3D" id="3.30.70.260">
    <property type="match status" value="1"/>
</dbReference>
<evidence type="ECO:0000256" key="12">
    <source>
        <dbReference type="ARBA" id="ARBA00022967"/>
    </source>
</evidence>
<dbReference type="InterPro" id="IPR027417">
    <property type="entry name" value="P-loop_NTPase"/>
</dbReference>
<dbReference type="CDD" id="cd03258">
    <property type="entry name" value="ABC_MetN_methionine_transporter"/>
    <property type="match status" value="1"/>
</dbReference>
<dbReference type="SUPFAM" id="SSF55021">
    <property type="entry name" value="ACT-like"/>
    <property type="match status" value="1"/>
</dbReference>
<comment type="subcellular location">
    <subcellularLocation>
        <location evidence="3">Cell inner membrane</location>
        <topology evidence="3">Multi-pass membrane protein</topology>
    </subcellularLocation>
    <subcellularLocation>
        <location evidence="2">Cell inner membrane</location>
        <topology evidence="2">Peripheral membrane protein</topology>
    </subcellularLocation>
</comment>
<dbReference type="PANTHER" id="PTHR43166">
    <property type="entry name" value="AMINO ACID IMPORT ATP-BINDING PROTEIN"/>
    <property type="match status" value="1"/>
</dbReference>
<evidence type="ECO:0000256" key="14">
    <source>
        <dbReference type="ARBA" id="ARBA00022989"/>
    </source>
</evidence>
<dbReference type="GO" id="GO:0005886">
    <property type="term" value="C:plasma membrane"/>
    <property type="evidence" value="ECO:0007669"/>
    <property type="project" value="UniProtKB-SubCell"/>
</dbReference>
<keyword evidence="12" id="KW-1278">Translocase</keyword>
<accession>A0A4P0Y558</accession>
<dbReference type="PROSITE" id="PS50893">
    <property type="entry name" value="ABC_TRANSPORTER_2"/>
    <property type="match status" value="1"/>
</dbReference>
<dbReference type="InterPro" id="IPR045865">
    <property type="entry name" value="ACT-like_dom_sf"/>
</dbReference>
<feature type="transmembrane region" description="Helical" evidence="16">
    <location>
        <begin position="406"/>
        <end position="427"/>
    </location>
</feature>
<dbReference type="InterPro" id="IPR018449">
    <property type="entry name" value="NIL_domain"/>
</dbReference>
<keyword evidence="19" id="KW-0378">Hydrolase</keyword>
<dbReference type="SMART" id="SM00930">
    <property type="entry name" value="NIL"/>
    <property type="match status" value="1"/>
</dbReference>
<dbReference type="EMBL" id="CABDVL010000003">
    <property type="protein sequence ID" value="VTM55279.1"/>
    <property type="molecule type" value="Genomic_DNA"/>
</dbReference>
<gene>
    <name evidence="19" type="primary">metN_2</name>
    <name evidence="19" type="ORF">NCTC9183_03450</name>
</gene>
<proteinExistence type="inferred from homology"/>
<evidence type="ECO:0000256" key="16">
    <source>
        <dbReference type="SAM" id="Phobius"/>
    </source>
</evidence>
<dbReference type="Gene3D" id="3.40.50.300">
    <property type="entry name" value="P-loop containing nucleotide triphosphate hydrolases"/>
    <property type="match status" value="1"/>
</dbReference>
<evidence type="ECO:0000256" key="2">
    <source>
        <dbReference type="ARBA" id="ARBA00004417"/>
    </source>
</evidence>
<dbReference type="InterPro" id="IPR003593">
    <property type="entry name" value="AAA+_ATPase"/>
</dbReference>
<dbReference type="PROSITE" id="PS00211">
    <property type="entry name" value="ABC_TRANSPORTER_1"/>
    <property type="match status" value="1"/>
</dbReference>